<dbReference type="InterPro" id="IPR051218">
    <property type="entry name" value="Sec_MonoDiacylglyc_Lipase"/>
</dbReference>
<feature type="region of interest" description="Disordered" evidence="5">
    <location>
        <begin position="173"/>
        <end position="192"/>
    </location>
</feature>
<dbReference type="Proteomes" id="UP000076798">
    <property type="component" value="Unassembled WGS sequence"/>
</dbReference>
<dbReference type="OrthoDB" id="426718at2759"/>
<dbReference type="GO" id="GO:0016787">
    <property type="term" value="F:hydrolase activity"/>
    <property type="evidence" value="ECO:0007669"/>
    <property type="project" value="UniProtKB-KW"/>
</dbReference>
<evidence type="ECO:0000256" key="3">
    <source>
        <dbReference type="ARBA" id="ARBA00047591"/>
    </source>
</evidence>
<keyword evidence="8" id="KW-0378">Hydrolase</keyword>
<dbReference type="PANTHER" id="PTHR45856">
    <property type="entry name" value="ALPHA/BETA-HYDROLASES SUPERFAMILY PROTEIN"/>
    <property type="match status" value="1"/>
</dbReference>
<dbReference type="InterPro" id="IPR029058">
    <property type="entry name" value="AB_hydrolase_fold"/>
</dbReference>
<evidence type="ECO:0000256" key="4">
    <source>
        <dbReference type="ARBA" id="ARBA00048461"/>
    </source>
</evidence>
<keyword evidence="9" id="KW-1185">Reference proteome</keyword>
<feature type="transmembrane region" description="Helical" evidence="6">
    <location>
        <begin position="119"/>
        <end position="143"/>
    </location>
</feature>
<keyword evidence="1" id="KW-1015">Disulfide bond</keyword>
<feature type="region of interest" description="Disordered" evidence="5">
    <location>
        <begin position="572"/>
        <end position="596"/>
    </location>
</feature>
<evidence type="ECO:0000256" key="6">
    <source>
        <dbReference type="SAM" id="Phobius"/>
    </source>
</evidence>
<dbReference type="SUPFAM" id="SSF53474">
    <property type="entry name" value="alpha/beta-Hydrolases"/>
    <property type="match status" value="1"/>
</dbReference>
<evidence type="ECO:0000313" key="8">
    <source>
        <dbReference type="EMBL" id="KZT37545.1"/>
    </source>
</evidence>
<sequence length="596" mass="67635">MIWGLNGRENGVNSHTVVNGHAQPDKKEDSSGELTNTEEPKLLEKIHRPVYNEILSLAKSDRTVSKKDDYWLKLVWTYTRAYATFLYTTWSYTFISIFFGHLGPIDIFGAVFLATGASIVLWVLLVWCIVGHSLPFLLALKWYRRKSGGHRRSLVNILFDMFHLTHEQVLKGKEALSSPPPPKQSEQEDIPGWGHFPSPRTFDLDAAKMLLQLASLMYERTSEPTQVAILENRASSTFRETLRRTSTYPLFELSHPGGLLGAVRHDAEAEIAFQASKDKYQHNRGDAEIAKVTRRYHIQYAVASELNSVSSAFSALFWDAHSNWIVVAFKGTSPTEYDEWVSDFTYLLEEAGEYIRGFSKVHRGFLKRMFPTPSEDKSGRQPYDTIADAVRNVSKDLRKRLPPGTNINVWFTGHSLGCATASLAYSKAIVDEEGLDPQGRIIYAYFSVYKRSYKWVIKAFNERMSKHPDQPKTMWRITNRQDAVATLLPDFGDLRASILPNDSVFMFCHLGVEIKMRAYPQRCKVRLSGRPFDEETPVDITSRFGDKDFKAAAENGSGRFIGINWRGLDQENASGSTDSYERYEETSTVTSQPPGS</sequence>
<accession>A0A166CJY6</accession>
<comment type="catalytic activity">
    <reaction evidence="3">
        <text>a diacylglycerol + H2O = a monoacylglycerol + a fatty acid + H(+)</text>
        <dbReference type="Rhea" id="RHEA:32731"/>
        <dbReference type="ChEBI" id="CHEBI:15377"/>
        <dbReference type="ChEBI" id="CHEBI:15378"/>
        <dbReference type="ChEBI" id="CHEBI:17408"/>
        <dbReference type="ChEBI" id="CHEBI:18035"/>
        <dbReference type="ChEBI" id="CHEBI:28868"/>
    </reaction>
</comment>
<dbReference type="PANTHER" id="PTHR45856:SF24">
    <property type="entry name" value="FUNGAL LIPASE-LIKE DOMAIN-CONTAINING PROTEIN"/>
    <property type="match status" value="1"/>
</dbReference>
<keyword evidence="6" id="KW-0472">Membrane</keyword>
<evidence type="ECO:0000313" key="9">
    <source>
        <dbReference type="Proteomes" id="UP000076798"/>
    </source>
</evidence>
<dbReference type="GO" id="GO:0006629">
    <property type="term" value="P:lipid metabolic process"/>
    <property type="evidence" value="ECO:0007669"/>
    <property type="project" value="InterPro"/>
</dbReference>
<evidence type="ECO:0000256" key="5">
    <source>
        <dbReference type="SAM" id="MobiDB-lite"/>
    </source>
</evidence>
<name>A0A166CJY6_9AGAM</name>
<keyword evidence="6" id="KW-0812">Transmembrane</keyword>
<dbReference type="AlphaFoldDB" id="A0A166CJY6"/>
<dbReference type="InterPro" id="IPR002921">
    <property type="entry name" value="Fungal_lipase-type"/>
</dbReference>
<keyword evidence="6" id="KW-1133">Transmembrane helix</keyword>
<feature type="transmembrane region" description="Helical" evidence="6">
    <location>
        <begin position="90"/>
        <end position="113"/>
    </location>
</feature>
<comment type="similarity">
    <text evidence="2">Belongs to the AB hydrolase superfamily. Lipase family. Class 3 subfamily.</text>
</comment>
<dbReference type="STRING" id="1314776.A0A166CJY6"/>
<dbReference type="Pfam" id="PF01764">
    <property type="entry name" value="Lipase_3"/>
    <property type="match status" value="1"/>
</dbReference>
<feature type="compositionally biased region" description="Polar residues" evidence="5">
    <location>
        <begin position="586"/>
        <end position="596"/>
    </location>
</feature>
<dbReference type="CDD" id="cd00519">
    <property type="entry name" value="Lipase_3"/>
    <property type="match status" value="1"/>
</dbReference>
<feature type="region of interest" description="Disordered" evidence="5">
    <location>
        <begin position="1"/>
        <end position="34"/>
    </location>
</feature>
<reference evidence="8 9" key="1">
    <citation type="journal article" date="2016" name="Mol. Biol. Evol.">
        <title>Comparative Genomics of Early-Diverging Mushroom-Forming Fungi Provides Insights into the Origins of Lignocellulose Decay Capabilities.</title>
        <authorList>
            <person name="Nagy L.G."/>
            <person name="Riley R."/>
            <person name="Tritt A."/>
            <person name="Adam C."/>
            <person name="Daum C."/>
            <person name="Floudas D."/>
            <person name="Sun H."/>
            <person name="Yadav J.S."/>
            <person name="Pangilinan J."/>
            <person name="Larsson K.H."/>
            <person name="Matsuura K."/>
            <person name="Barry K."/>
            <person name="Labutti K."/>
            <person name="Kuo R."/>
            <person name="Ohm R.A."/>
            <person name="Bhattacharya S.S."/>
            <person name="Shirouzu T."/>
            <person name="Yoshinaga Y."/>
            <person name="Martin F.M."/>
            <person name="Grigoriev I.V."/>
            <person name="Hibbett D.S."/>
        </authorList>
    </citation>
    <scope>NUCLEOTIDE SEQUENCE [LARGE SCALE GENOMIC DNA]</scope>
    <source>
        <strain evidence="8 9">HHB10207 ss-3</strain>
    </source>
</reference>
<comment type="catalytic activity">
    <reaction evidence="4">
        <text>a monoacylglycerol + H2O = glycerol + a fatty acid + H(+)</text>
        <dbReference type="Rhea" id="RHEA:15245"/>
        <dbReference type="ChEBI" id="CHEBI:15377"/>
        <dbReference type="ChEBI" id="CHEBI:15378"/>
        <dbReference type="ChEBI" id="CHEBI:17408"/>
        <dbReference type="ChEBI" id="CHEBI:17754"/>
        <dbReference type="ChEBI" id="CHEBI:28868"/>
    </reaction>
</comment>
<dbReference type="EMBL" id="KV428081">
    <property type="protein sequence ID" value="KZT37545.1"/>
    <property type="molecule type" value="Genomic_DNA"/>
</dbReference>
<gene>
    <name evidence="8" type="ORF">SISSUDRAFT_1062715</name>
</gene>
<evidence type="ECO:0000256" key="2">
    <source>
        <dbReference type="ARBA" id="ARBA00043996"/>
    </source>
</evidence>
<organism evidence="8 9">
    <name type="scientific">Sistotremastrum suecicum HHB10207 ss-3</name>
    <dbReference type="NCBI Taxonomy" id="1314776"/>
    <lineage>
        <taxon>Eukaryota</taxon>
        <taxon>Fungi</taxon>
        <taxon>Dikarya</taxon>
        <taxon>Basidiomycota</taxon>
        <taxon>Agaricomycotina</taxon>
        <taxon>Agaricomycetes</taxon>
        <taxon>Sistotremastrales</taxon>
        <taxon>Sistotremastraceae</taxon>
        <taxon>Sistotremastrum</taxon>
    </lineage>
</organism>
<dbReference type="Gene3D" id="3.40.50.1820">
    <property type="entry name" value="alpha/beta hydrolase"/>
    <property type="match status" value="1"/>
</dbReference>
<protein>
    <submittedName>
        <fullName evidence="8">Alpha/beta-hydrolase</fullName>
    </submittedName>
</protein>
<evidence type="ECO:0000256" key="1">
    <source>
        <dbReference type="ARBA" id="ARBA00023157"/>
    </source>
</evidence>
<proteinExistence type="inferred from homology"/>
<evidence type="ECO:0000259" key="7">
    <source>
        <dbReference type="Pfam" id="PF01764"/>
    </source>
</evidence>
<feature type="domain" description="Fungal lipase-type" evidence="7">
    <location>
        <begin position="326"/>
        <end position="489"/>
    </location>
</feature>